<organism evidence="1 2">
    <name type="scientific">Paenibacillus agilis</name>
    <dbReference type="NCBI Taxonomy" id="3020863"/>
    <lineage>
        <taxon>Bacteria</taxon>
        <taxon>Bacillati</taxon>
        <taxon>Bacillota</taxon>
        <taxon>Bacilli</taxon>
        <taxon>Bacillales</taxon>
        <taxon>Paenibacillaceae</taxon>
        <taxon>Paenibacillus</taxon>
    </lineage>
</organism>
<dbReference type="OrthoDB" id="2623374at2"/>
<proteinExistence type="predicted"/>
<dbReference type="EMBL" id="VNJK01000005">
    <property type="protein sequence ID" value="TVX86848.1"/>
    <property type="molecule type" value="Genomic_DNA"/>
</dbReference>
<comment type="caution">
    <text evidence="1">The sequence shown here is derived from an EMBL/GenBank/DDBJ whole genome shotgun (WGS) entry which is preliminary data.</text>
</comment>
<name>A0A559IGR3_9BACL</name>
<dbReference type="Proteomes" id="UP000318102">
    <property type="component" value="Unassembled WGS sequence"/>
</dbReference>
<protein>
    <submittedName>
        <fullName evidence="1">DUF3221 domain-containing protein</fullName>
    </submittedName>
</protein>
<dbReference type="Pfam" id="PF11518">
    <property type="entry name" value="DUF3221"/>
    <property type="match status" value="1"/>
</dbReference>
<dbReference type="InterPro" id="IPR021598">
    <property type="entry name" value="DUF3221"/>
</dbReference>
<evidence type="ECO:0000313" key="1">
    <source>
        <dbReference type="EMBL" id="TVX86848.1"/>
    </source>
</evidence>
<gene>
    <name evidence="1" type="ORF">FPZ44_23320</name>
</gene>
<keyword evidence="2" id="KW-1185">Reference proteome</keyword>
<accession>A0A559IGR3</accession>
<sequence length="166" mass="19157">MNCNLEEIYSVIINRNFVAVRTINLANDLLHKEEEMMNRLIAALLIALLFVTGCTSSQGTEPPKHEQGAENKDFRIYEGRIAEKTIRWENTLLILLIPNLSKEEAVTKKPNELIEQYGKQDIAYYVVDKKLYDKLEIGQKVKIKAELDQLEPYPPIRSIIELEVIE</sequence>
<evidence type="ECO:0000313" key="2">
    <source>
        <dbReference type="Proteomes" id="UP000318102"/>
    </source>
</evidence>
<dbReference type="AlphaFoldDB" id="A0A559IGR3"/>
<reference evidence="1 2" key="1">
    <citation type="submission" date="2019-07" db="EMBL/GenBank/DDBJ databases">
        <authorList>
            <person name="Kim J."/>
        </authorList>
    </citation>
    <scope>NUCLEOTIDE SEQUENCE [LARGE SCALE GENOMIC DNA]</scope>
    <source>
        <strain evidence="1 2">N4</strain>
    </source>
</reference>